<gene>
    <name evidence="1" type="ORF">E3T53_03420</name>
</gene>
<comment type="caution">
    <text evidence="1">The sequence shown here is derived from an EMBL/GenBank/DDBJ whole genome shotgun (WGS) entry which is preliminary data.</text>
</comment>
<dbReference type="Proteomes" id="UP000298218">
    <property type="component" value="Unassembled WGS sequence"/>
</dbReference>
<sequence length="173" mass="17786">MQSLHVSAVDRDYSVEEQIEDTISPSRPRGLRSRKVGAILAGGLVLGVGAAITLAAWNDSEFAQGTFAAGTFNMVGSTDGTTYAEHATVGAPATLAFTVNPTLLSPGDVVYAPFAVKLDAATTNDALVTISNAATTGVVTNLTYTLIQPTAFGCASDTTGTEGVSHEYTIVRG</sequence>
<dbReference type="NCBIfam" id="TIGR04088">
    <property type="entry name" value="cognate_SipW"/>
    <property type="match status" value="1"/>
</dbReference>
<name>A0A4Y8KRF3_9MICO</name>
<dbReference type="EMBL" id="SOHQ01000012">
    <property type="protein sequence ID" value="TFD81048.1"/>
    <property type="molecule type" value="Genomic_DNA"/>
</dbReference>
<dbReference type="OrthoDB" id="5070303at2"/>
<accession>A0A4Y8KRF3</accession>
<evidence type="ECO:0000313" key="1">
    <source>
        <dbReference type="EMBL" id="TFD81048.1"/>
    </source>
</evidence>
<protein>
    <submittedName>
        <fullName evidence="1">Uncharacterized protein</fullName>
    </submittedName>
</protein>
<proteinExistence type="predicted"/>
<evidence type="ECO:0000313" key="2">
    <source>
        <dbReference type="Proteomes" id="UP000298218"/>
    </source>
</evidence>
<keyword evidence="2" id="KW-1185">Reference proteome</keyword>
<dbReference type="InterPro" id="IPR023833">
    <property type="entry name" value="Signal_pept_SipW-depend-type"/>
</dbReference>
<organism evidence="1 2">
    <name type="scientific">Cryobacterium psychrophilum</name>
    <dbReference type="NCBI Taxonomy" id="41988"/>
    <lineage>
        <taxon>Bacteria</taxon>
        <taxon>Bacillati</taxon>
        <taxon>Actinomycetota</taxon>
        <taxon>Actinomycetes</taxon>
        <taxon>Micrococcales</taxon>
        <taxon>Microbacteriaceae</taxon>
        <taxon>Cryobacterium</taxon>
    </lineage>
</organism>
<dbReference type="AlphaFoldDB" id="A0A4Y8KRF3"/>
<reference evidence="1 2" key="1">
    <citation type="submission" date="2019-03" db="EMBL/GenBank/DDBJ databases">
        <title>Genomics of glacier-inhabiting Cryobacterium strains.</title>
        <authorList>
            <person name="Liu Q."/>
            <person name="Xin Y.-H."/>
        </authorList>
    </citation>
    <scope>NUCLEOTIDE SEQUENCE [LARGE SCALE GENOMIC DNA]</scope>
    <source>
        <strain evidence="1 2">CGMCC 1.4292</strain>
    </source>
</reference>